<dbReference type="AlphaFoldDB" id="C5RYU2"/>
<comment type="caution">
    <text evidence="1">The sequence shown here is derived from an EMBL/GenBank/DDBJ whole genome shotgun (WGS) entry which is preliminary data.</text>
</comment>
<organism evidence="1 2">
    <name type="scientific">Actinobacillus minor NM305</name>
    <dbReference type="NCBI Taxonomy" id="637911"/>
    <lineage>
        <taxon>Bacteria</taxon>
        <taxon>Pseudomonadati</taxon>
        <taxon>Pseudomonadota</taxon>
        <taxon>Gammaproteobacteria</taxon>
        <taxon>Pasteurellales</taxon>
        <taxon>Pasteurellaceae</taxon>
        <taxon>Actinobacillus</taxon>
    </lineage>
</organism>
<sequence length="33" mass="3219">MLSAPKALTPLSAEIAAYNSLPPFTEGGAEGGG</sequence>
<reference evidence="1 2" key="1">
    <citation type="journal article" date="2010" name="Vet. Microbiol.">
        <title>Production of haemolysins by strains of the Actinobacillus minor/porcitonsillarum complex.</title>
        <authorList>
            <person name="Arya G."/>
            <person name="Niven D.F."/>
        </authorList>
    </citation>
    <scope>NUCLEOTIDE SEQUENCE [LARGE SCALE GENOMIC DNA]</scope>
    <source>
        <strain evidence="1 2">NM305</strain>
    </source>
</reference>
<accession>C5RYU2</accession>
<gene>
    <name evidence="1" type="ORF">AM305_04353</name>
</gene>
<evidence type="ECO:0000313" key="2">
    <source>
        <dbReference type="Proteomes" id="UP000005532"/>
    </source>
</evidence>
<name>C5RYU2_9PAST</name>
<evidence type="ECO:0000313" key="1">
    <source>
        <dbReference type="EMBL" id="EER48172.1"/>
    </source>
</evidence>
<dbReference type="Proteomes" id="UP000005532">
    <property type="component" value="Unassembled WGS sequence"/>
</dbReference>
<feature type="non-terminal residue" evidence="1">
    <location>
        <position position="33"/>
    </location>
</feature>
<proteinExistence type="predicted"/>
<protein>
    <submittedName>
        <fullName evidence="1">Uncharacterized protein</fullName>
    </submittedName>
</protein>
<dbReference type="EMBL" id="ACQL01000019">
    <property type="protein sequence ID" value="EER48172.1"/>
    <property type="molecule type" value="Genomic_DNA"/>
</dbReference>